<dbReference type="RefSeq" id="WP_083436843.1">
    <property type="nucleotide sequence ID" value="NZ_LGTE01000009.1"/>
</dbReference>
<proteinExistence type="predicted"/>
<evidence type="ECO:0000313" key="2">
    <source>
        <dbReference type="Proteomes" id="UP000037175"/>
    </source>
</evidence>
<dbReference type="EMBL" id="LGTE01000009">
    <property type="protein sequence ID" value="KNZ69713.1"/>
    <property type="molecule type" value="Genomic_DNA"/>
</dbReference>
<sequence>MSLLKPFFNSNNRALSCRIHMEDPEGSKKISDYLNSCFAEIPGFSERPKVVVCIGSDRSTGDSLGPLVGTNLLRKKDHPFQVMGSLESPVHASNLAEYLKILETMNNPVIMAVDACLGNLDSVGFINIGQGSLKPGAGVNKCLPAVGDLHITGIVNVGGFMEYFVLQNTRLNTVMKMAELISEGLVMSCRNMLA</sequence>
<dbReference type="Proteomes" id="UP000037175">
    <property type="component" value="Unassembled WGS sequence"/>
</dbReference>
<accession>A0A0L6W2V3</accession>
<protein>
    <submittedName>
        <fullName evidence="1">Sporulation protein YyaC</fullName>
    </submittedName>
</protein>
<dbReference type="Pfam" id="PF06866">
    <property type="entry name" value="DUF1256"/>
    <property type="match status" value="1"/>
</dbReference>
<dbReference type="NCBIfam" id="TIGR02841">
    <property type="entry name" value="spore_YyaC"/>
    <property type="match status" value="1"/>
</dbReference>
<evidence type="ECO:0000313" key="1">
    <source>
        <dbReference type="EMBL" id="KNZ69713.1"/>
    </source>
</evidence>
<dbReference type="InterPro" id="IPR023430">
    <property type="entry name" value="Pept_HybD-like_dom_sf"/>
</dbReference>
<comment type="caution">
    <text evidence="1">The sequence shown here is derived from an EMBL/GenBank/DDBJ whole genome shotgun (WGS) entry which is preliminary data.</text>
</comment>
<dbReference type="InterPro" id="IPR009665">
    <property type="entry name" value="YyaC"/>
</dbReference>
<name>A0A0L6W2V3_9FIRM</name>
<dbReference type="SUPFAM" id="SSF53163">
    <property type="entry name" value="HybD-like"/>
    <property type="match status" value="1"/>
</dbReference>
<dbReference type="AlphaFoldDB" id="A0A0L6W2V3"/>
<reference evidence="2" key="1">
    <citation type="submission" date="2015-07" db="EMBL/GenBank/DDBJ databases">
        <title>Complete Genome of Thermincola ferriacetica strain Z-0001T.</title>
        <authorList>
            <person name="Lusk B."/>
            <person name="Badalamenti J.P."/>
            <person name="Parameswaran P."/>
            <person name="Bond D.R."/>
            <person name="Torres C.I."/>
        </authorList>
    </citation>
    <scope>NUCLEOTIDE SEQUENCE [LARGE SCALE GENOMIC DNA]</scope>
    <source>
        <strain evidence="2">Z-0001</strain>
    </source>
</reference>
<organism evidence="1 2">
    <name type="scientific">Thermincola ferriacetica</name>
    <dbReference type="NCBI Taxonomy" id="281456"/>
    <lineage>
        <taxon>Bacteria</taxon>
        <taxon>Bacillati</taxon>
        <taxon>Bacillota</taxon>
        <taxon>Clostridia</taxon>
        <taxon>Eubacteriales</taxon>
        <taxon>Thermincolaceae</taxon>
        <taxon>Thermincola</taxon>
    </lineage>
</organism>
<keyword evidence="2" id="KW-1185">Reference proteome</keyword>
<gene>
    <name evidence="1" type="ORF">Tfer_1528</name>
</gene>
<dbReference type="PATRIC" id="fig|281456.6.peg.1632"/>